<dbReference type="InterPro" id="IPR036858">
    <property type="entry name" value="Cyclin-dep_kinase_reg-sub_sf"/>
</dbReference>
<evidence type="ECO:0000256" key="4">
    <source>
        <dbReference type="RuleBase" id="RU311113"/>
    </source>
</evidence>
<dbReference type="EMBL" id="SNRW01010023">
    <property type="protein sequence ID" value="KAA6377135.1"/>
    <property type="molecule type" value="Genomic_DNA"/>
</dbReference>
<dbReference type="Proteomes" id="UP000324800">
    <property type="component" value="Unassembled WGS sequence"/>
</dbReference>
<dbReference type="Pfam" id="PF01111">
    <property type="entry name" value="CKS"/>
    <property type="match status" value="1"/>
</dbReference>
<evidence type="ECO:0000313" key="6">
    <source>
        <dbReference type="Proteomes" id="UP000324800"/>
    </source>
</evidence>
<dbReference type="SUPFAM" id="SSF55637">
    <property type="entry name" value="Cell cycle regulatory proteins"/>
    <property type="match status" value="1"/>
</dbReference>
<dbReference type="OrthoDB" id="440676at2759"/>
<dbReference type="PRINTS" id="PR00296">
    <property type="entry name" value="CYCLINKINASE"/>
</dbReference>
<accession>A0A5J4V4X4</accession>
<keyword evidence="3 4" id="KW-0131">Cell cycle</keyword>
<evidence type="ECO:0000256" key="3">
    <source>
        <dbReference type="ARBA" id="ARBA00023306"/>
    </source>
</evidence>
<dbReference type="Gene3D" id="3.30.170.10">
    <property type="entry name" value="Cyclin-dependent kinase, regulatory subunit"/>
    <property type="match status" value="1"/>
</dbReference>
<sequence>MDKQQRNLADEIFYSERVTDDAYEYRHVIIPKELVKRVPKDHFMSEAEWRALGICQSVGHAPEPHVLLFRRAIAKK</sequence>
<gene>
    <name evidence="5" type="ORF">EZS28_027339</name>
</gene>
<evidence type="ECO:0000256" key="2">
    <source>
        <dbReference type="ARBA" id="ARBA00022618"/>
    </source>
</evidence>
<proteinExistence type="inferred from homology"/>
<comment type="caution">
    <text evidence="5">The sequence shown here is derived from an EMBL/GenBank/DDBJ whole genome shotgun (WGS) entry which is preliminary data.</text>
</comment>
<dbReference type="GO" id="GO:0051301">
    <property type="term" value="P:cell division"/>
    <property type="evidence" value="ECO:0007669"/>
    <property type="project" value="UniProtKB-UniRule"/>
</dbReference>
<organism evidence="5 6">
    <name type="scientific">Streblomastix strix</name>
    <dbReference type="NCBI Taxonomy" id="222440"/>
    <lineage>
        <taxon>Eukaryota</taxon>
        <taxon>Metamonada</taxon>
        <taxon>Preaxostyla</taxon>
        <taxon>Oxymonadida</taxon>
        <taxon>Streblomastigidae</taxon>
        <taxon>Streblomastix</taxon>
    </lineage>
</organism>
<reference evidence="5 6" key="1">
    <citation type="submission" date="2019-03" db="EMBL/GenBank/DDBJ databases">
        <title>Single cell metagenomics reveals metabolic interactions within the superorganism composed of flagellate Streblomastix strix and complex community of Bacteroidetes bacteria on its surface.</title>
        <authorList>
            <person name="Treitli S.C."/>
            <person name="Kolisko M."/>
            <person name="Husnik F."/>
            <person name="Keeling P."/>
            <person name="Hampl V."/>
        </authorList>
    </citation>
    <scope>NUCLEOTIDE SEQUENCE [LARGE SCALE GENOMIC DNA]</scope>
    <source>
        <strain evidence="5">ST1C</strain>
    </source>
</reference>
<dbReference type="InterPro" id="IPR000789">
    <property type="entry name" value="Cyclin-dep_kinase_reg-sub"/>
</dbReference>
<name>A0A5J4V4X4_9EUKA</name>
<keyword evidence="2 4" id="KW-0132">Cell division</keyword>
<dbReference type="AlphaFoldDB" id="A0A5J4V4X4"/>
<dbReference type="GO" id="GO:0016538">
    <property type="term" value="F:cyclin-dependent protein serine/threonine kinase regulator activity"/>
    <property type="evidence" value="ECO:0007669"/>
    <property type="project" value="InterPro"/>
</dbReference>
<comment type="function">
    <text evidence="4">Binds to the catalytic subunit of the cyclin dependent kinases and is essential for their biological function.</text>
</comment>
<evidence type="ECO:0000313" key="5">
    <source>
        <dbReference type="EMBL" id="KAA6377135.1"/>
    </source>
</evidence>
<dbReference type="PROSITE" id="PS00945">
    <property type="entry name" value="CKS_2"/>
    <property type="match status" value="1"/>
</dbReference>
<protein>
    <recommendedName>
        <fullName evidence="4">Cyclin-dependent kinases regulatory subunit</fullName>
    </recommendedName>
</protein>
<evidence type="ECO:0000256" key="1">
    <source>
        <dbReference type="ARBA" id="ARBA00007782"/>
    </source>
</evidence>
<dbReference type="PANTHER" id="PTHR23415">
    <property type="entry name" value="CYCLIN-DEPENDENT KINASES REGULATORY SUBUNIT/60S RIBOSOME SUBUNIT BIOGENESIS PROTEIN NIP7"/>
    <property type="match status" value="1"/>
</dbReference>
<dbReference type="SMART" id="SM01084">
    <property type="entry name" value="CKS"/>
    <property type="match status" value="1"/>
</dbReference>
<comment type="similarity">
    <text evidence="1 4">Belongs to the CKS family.</text>
</comment>